<evidence type="ECO:0000256" key="1">
    <source>
        <dbReference type="SAM" id="MobiDB-lite"/>
    </source>
</evidence>
<feature type="compositionally biased region" description="Basic and acidic residues" evidence="1">
    <location>
        <begin position="25"/>
        <end position="36"/>
    </location>
</feature>
<feature type="region of interest" description="Disordered" evidence="1">
    <location>
        <begin position="24"/>
        <end position="49"/>
    </location>
</feature>
<keyword evidence="3" id="KW-1185">Reference proteome</keyword>
<evidence type="ECO:0000313" key="3">
    <source>
        <dbReference type="Proteomes" id="UP000639643"/>
    </source>
</evidence>
<gene>
    <name evidence="2" type="ORF">CMUS01_08190</name>
</gene>
<comment type="caution">
    <text evidence="2">The sequence shown here is derived from an EMBL/GenBank/DDBJ whole genome shotgun (WGS) entry which is preliminary data.</text>
</comment>
<protein>
    <submittedName>
        <fullName evidence="2">Uncharacterized protein</fullName>
    </submittedName>
</protein>
<dbReference type="AlphaFoldDB" id="A0A8H6KDC4"/>
<name>A0A8H6KDC4_9PEZI</name>
<organism evidence="2 3">
    <name type="scientific">Colletotrichum musicola</name>
    <dbReference type="NCBI Taxonomy" id="2175873"/>
    <lineage>
        <taxon>Eukaryota</taxon>
        <taxon>Fungi</taxon>
        <taxon>Dikarya</taxon>
        <taxon>Ascomycota</taxon>
        <taxon>Pezizomycotina</taxon>
        <taxon>Sordariomycetes</taxon>
        <taxon>Hypocreomycetidae</taxon>
        <taxon>Glomerellales</taxon>
        <taxon>Glomerellaceae</taxon>
        <taxon>Colletotrichum</taxon>
        <taxon>Colletotrichum orchidearum species complex</taxon>
    </lineage>
</organism>
<dbReference type="Proteomes" id="UP000639643">
    <property type="component" value="Unassembled WGS sequence"/>
</dbReference>
<proteinExistence type="predicted"/>
<evidence type="ECO:0000313" key="2">
    <source>
        <dbReference type="EMBL" id="KAF6829372.1"/>
    </source>
</evidence>
<reference evidence="2" key="1">
    <citation type="journal article" date="2020" name="Phytopathology">
        <title>Genome Sequence Resources of Colletotrichum truncatum, C. plurivorum, C. musicola, and C. sojae: Four Species Pathogenic to Soybean (Glycine max).</title>
        <authorList>
            <person name="Rogerio F."/>
            <person name="Boufleur T.R."/>
            <person name="Ciampi-Guillardi M."/>
            <person name="Sukno S.A."/>
            <person name="Thon M.R."/>
            <person name="Massola Junior N.S."/>
            <person name="Baroncelli R."/>
        </authorList>
    </citation>
    <scope>NUCLEOTIDE SEQUENCE</scope>
    <source>
        <strain evidence="2">LFN0074</strain>
    </source>
</reference>
<sequence length="91" mass="10119">MYGRSMGRSAWAWDLGVVVGRKTRGGGEKEKVRVRASDGGTHRGGGHGYMVLGDAIEEEGGEEEMEGSTNARYRDWTRPGKDWTWTGLDWD</sequence>
<accession>A0A8H6KDC4</accession>
<dbReference type="EMBL" id="WIGM01000312">
    <property type="protein sequence ID" value="KAF6829372.1"/>
    <property type="molecule type" value="Genomic_DNA"/>
</dbReference>